<dbReference type="PROSITE" id="PS00856">
    <property type="entry name" value="GUANYLATE_KINASE_1"/>
    <property type="match status" value="1"/>
</dbReference>
<dbReference type="Pfam" id="PF00595">
    <property type="entry name" value="PDZ"/>
    <property type="match status" value="3"/>
</dbReference>
<dbReference type="SMART" id="SM00228">
    <property type="entry name" value="PDZ"/>
    <property type="match status" value="3"/>
</dbReference>
<dbReference type="GO" id="GO:0016323">
    <property type="term" value="C:basolateral plasma membrane"/>
    <property type="evidence" value="ECO:0007669"/>
    <property type="project" value="TreeGrafter"/>
</dbReference>
<dbReference type="InterPro" id="IPR001452">
    <property type="entry name" value="SH3_domain"/>
</dbReference>
<evidence type="ECO:0000256" key="4">
    <source>
        <dbReference type="ARBA" id="ARBA00022737"/>
    </source>
</evidence>
<dbReference type="GO" id="GO:0031594">
    <property type="term" value="C:neuromuscular junction"/>
    <property type="evidence" value="ECO:0007669"/>
    <property type="project" value="InterPro"/>
</dbReference>
<dbReference type="GO" id="GO:0019901">
    <property type="term" value="F:protein kinase binding"/>
    <property type="evidence" value="ECO:0007669"/>
    <property type="project" value="TreeGrafter"/>
</dbReference>
<dbReference type="InterPro" id="IPR050614">
    <property type="entry name" value="Synaptic_Scaffolding_LAP-MAGUK"/>
</dbReference>
<evidence type="ECO:0000256" key="3">
    <source>
        <dbReference type="ARBA" id="ARBA00022443"/>
    </source>
</evidence>
<dbReference type="InterPro" id="IPR036028">
    <property type="entry name" value="SH3-like_dom_sf"/>
</dbReference>
<dbReference type="InterPro" id="IPR020590">
    <property type="entry name" value="Guanylate_kinase_CS"/>
</dbReference>
<dbReference type="InterPro" id="IPR036034">
    <property type="entry name" value="PDZ_sf"/>
</dbReference>
<dbReference type="Gene3D" id="2.30.42.10">
    <property type="match status" value="3"/>
</dbReference>
<dbReference type="Pfam" id="PF00018">
    <property type="entry name" value="SH3_1"/>
    <property type="match status" value="1"/>
</dbReference>
<gene>
    <name evidence="11" type="primary">dlg3</name>
</gene>
<comment type="subcellular location">
    <subcellularLocation>
        <location evidence="1">Membrane</location>
    </subcellularLocation>
</comment>
<dbReference type="FunFam" id="2.30.30.40:FF:000027">
    <property type="entry name" value="Disks large homolog 3 isoform 1"/>
    <property type="match status" value="1"/>
</dbReference>
<dbReference type="CDD" id="cd00071">
    <property type="entry name" value="GMPK"/>
    <property type="match status" value="1"/>
</dbReference>
<dbReference type="GO" id="GO:0098609">
    <property type="term" value="P:cell-cell adhesion"/>
    <property type="evidence" value="ECO:0007669"/>
    <property type="project" value="TreeGrafter"/>
</dbReference>
<dbReference type="SUPFAM" id="SSF52540">
    <property type="entry name" value="P-loop containing nucleoside triphosphate hydrolases"/>
    <property type="match status" value="1"/>
</dbReference>
<dbReference type="GO" id="GO:0097120">
    <property type="term" value="P:receptor localization to synapse"/>
    <property type="evidence" value="ECO:0007669"/>
    <property type="project" value="TreeGrafter"/>
</dbReference>
<dbReference type="Ensembl" id="ENSAMXT00005061787.1">
    <property type="protein sequence ID" value="ENSAMXP00005057194.1"/>
    <property type="gene ID" value="ENSAMXG00005024328.1"/>
</dbReference>
<evidence type="ECO:0000259" key="9">
    <source>
        <dbReference type="PROSITE" id="PS50052"/>
    </source>
</evidence>
<evidence type="ECO:0000313" key="12">
    <source>
        <dbReference type="Proteomes" id="UP000694621"/>
    </source>
</evidence>
<proteinExistence type="inferred from homology"/>
<keyword evidence="5" id="KW-0472">Membrane</keyword>
<dbReference type="PIRSF" id="PIRSF001741">
    <property type="entry name" value="MAGUK_DLGH"/>
    <property type="match status" value="1"/>
</dbReference>
<dbReference type="GO" id="GO:0099072">
    <property type="term" value="P:regulation of postsynaptic membrane neurotransmitter receptor levels"/>
    <property type="evidence" value="ECO:0007669"/>
    <property type="project" value="TreeGrafter"/>
</dbReference>
<evidence type="ECO:0000259" key="8">
    <source>
        <dbReference type="PROSITE" id="PS50002"/>
    </source>
</evidence>
<dbReference type="InterPro" id="IPR001478">
    <property type="entry name" value="PDZ"/>
</dbReference>
<feature type="domain" description="SH3" evidence="8">
    <location>
        <begin position="503"/>
        <end position="573"/>
    </location>
</feature>
<comment type="similarity">
    <text evidence="2">Belongs to the MAGUK family.</text>
</comment>
<dbReference type="InterPro" id="IPR016313">
    <property type="entry name" value="DLG1-like"/>
</dbReference>
<feature type="domain" description="PDZ" evidence="10">
    <location>
        <begin position="388"/>
        <end position="469"/>
    </location>
</feature>
<feature type="region of interest" description="Disordered" evidence="7">
    <location>
        <begin position="44"/>
        <end position="102"/>
    </location>
</feature>
<accession>A0A8B9RNT8</accession>
<dbReference type="GO" id="GO:0043005">
    <property type="term" value="C:neuron projection"/>
    <property type="evidence" value="ECO:0007669"/>
    <property type="project" value="InterPro"/>
</dbReference>
<keyword evidence="3 6" id="KW-0728">SH3 domain</keyword>
<dbReference type="Proteomes" id="UP000694621">
    <property type="component" value="Unplaced"/>
</dbReference>
<dbReference type="PROSITE" id="PS50106">
    <property type="entry name" value="PDZ"/>
    <property type="match status" value="3"/>
</dbReference>
<dbReference type="InterPro" id="IPR019583">
    <property type="entry name" value="DLG1-4_PDZ_assoc"/>
</dbReference>
<dbReference type="FunFam" id="2.30.42.10:FF:000001">
    <property type="entry name" value="Disks large homolog 1 isoform 2"/>
    <property type="match status" value="1"/>
</dbReference>
<dbReference type="InterPro" id="IPR035763">
    <property type="entry name" value="DLG3_SH3"/>
</dbReference>
<keyword evidence="4" id="KW-0677">Repeat</keyword>
<dbReference type="FunFam" id="2.30.42.10:FF:000091">
    <property type="entry name" value="disks large homolog 1 isoform X8"/>
    <property type="match status" value="1"/>
</dbReference>
<dbReference type="InterPro" id="IPR027417">
    <property type="entry name" value="P-loop_NTPase"/>
</dbReference>
<reference evidence="11" key="1">
    <citation type="submission" date="2025-08" db="UniProtKB">
        <authorList>
            <consortium name="Ensembl"/>
        </authorList>
    </citation>
    <scope>IDENTIFICATION</scope>
</reference>
<dbReference type="GO" id="GO:0098839">
    <property type="term" value="C:postsynaptic density membrane"/>
    <property type="evidence" value="ECO:0007669"/>
    <property type="project" value="TreeGrafter"/>
</dbReference>
<dbReference type="SUPFAM" id="SSF50044">
    <property type="entry name" value="SH3-domain"/>
    <property type="match status" value="1"/>
</dbReference>
<dbReference type="PANTHER" id="PTHR23119:SF28">
    <property type="entry name" value="DISKS LARGE HOMOLOG 3"/>
    <property type="match status" value="1"/>
</dbReference>
<evidence type="ECO:0000313" key="11">
    <source>
        <dbReference type="Ensembl" id="ENSAMXP00005057194.1"/>
    </source>
</evidence>
<dbReference type="CDD" id="cd06724">
    <property type="entry name" value="PDZ2_Dlg1-2-4-like"/>
    <property type="match status" value="1"/>
</dbReference>
<evidence type="ECO:0000256" key="6">
    <source>
        <dbReference type="PROSITE-ProRule" id="PRU00192"/>
    </source>
</evidence>
<organism evidence="11 12">
    <name type="scientific">Astyanax mexicanus</name>
    <name type="common">Blind cave fish</name>
    <name type="synonym">Astyanax fasciatus mexicanus</name>
    <dbReference type="NCBI Taxonomy" id="7994"/>
    <lineage>
        <taxon>Eukaryota</taxon>
        <taxon>Metazoa</taxon>
        <taxon>Chordata</taxon>
        <taxon>Craniata</taxon>
        <taxon>Vertebrata</taxon>
        <taxon>Euteleostomi</taxon>
        <taxon>Actinopterygii</taxon>
        <taxon>Neopterygii</taxon>
        <taxon>Teleostei</taxon>
        <taxon>Ostariophysi</taxon>
        <taxon>Characiformes</taxon>
        <taxon>Characoidei</taxon>
        <taxon>Acestrorhamphidae</taxon>
        <taxon>Acestrorhamphinae</taxon>
        <taxon>Astyanax</taxon>
    </lineage>
</organism>
<dbReference type="GO" id="GO:0007268">
    <property type="term" value="P:chemical synaptic transmission"/>
    <property type="evidence" value="ECO:0007669"/>
    <property type="project" value="InterPro"/>
</dbReference>
<sequence>MHKHHHCCKCPECYEVTRMAALRRMDAPAYGDWQPEPYGYPAGYGGGQTLPPQTSGGGAGMSGGGTLGRSKGKMMSAGGPGGPNPKSQSKGGPKVNGNNSGGQAGWWPECTCSNRDWYDQVNVNGSDGMYKYEEIILERGNSGLGFSIAGGIDNPHIPDDPGIFITKIIPGGAAAMDGRLGVNDCVLRVNEVDVSEVVHSRAVEALKEAGPVVRLLVRRRQAPPETILEVNLLKGPKGLGFSIAGGIGNQHIPGDNSIYITKIIEGGAAQKDGRLQTGDRLLAVNNIILQDVRHEEAVAALKNTSDMVYLKVAKPGPVHLNDMYAPPDYSSTFPTMVDNHVSHNSSMAYMGGMEPKPVYQPPQVTPSRYSPVPRHMLGEDDFTREPRKVLLHKGSTGLGFNIVGGEDGEGIFVSFILAGGPADLSGELRRGDRILSVNGVNLRNATHEQAAAALKRAGQTVTIIAQYRPEEYSRFESKIHDLREQMMNSSMSSGSGSLRTSEKRSLYVRALFDYDRTRDSCLPSQGLSFSYGDILHVINASDDEWWQARLVTPHGESEQIGVIPSKKRVEKKERARLKTVKFHARTGMIESNRVSVVEKHLPPLPKGQEDTILSYEPVIRQEIHYTRPVIILGPMKDRVNDDLISEFPHKFGSCVPHTTRPRRENEMDGQDYHFVASREQMEKDIQDNKFIEAGQFNENLYGTSILSVRAVAERGKHCILDVSGNAIKRLQQAQLYPISIFIKPKSIEALMEMNKRQTYEQANKVFDKAMKLEQEFGEFFTAIVQGDSLEEIYNKIKLIIEEQSGPYIWIPSSEKL</sequence>
<dbReference type="FunFam" id="2.30.42.10:FF:000002">
    <property type="entry name" value="Disks large homolog 4 isoform 2"/>
    <property type="match status" value="1"/>
</dbReference>
<evidence type="ECO:0000256" key="2">
    <source>
        <dbReference type="ARBA" id="ARBA00007014"/>
    </source>
</evidence>
<dbReference type="CDD" id="cd12029">
    <property type="entry name" value="SH3_DLG3"/>
    <property type="match status" value="1"/>
</dbReference>
<dbReference type="SUPFAM" id="SSF50156">
    <property type="entry name" value="PDZ domain-like"/>
    <property type="match status" value="3"/>
</dbReference>
<name>A0A8B9RNT8_ASTMX</name>
<feature type="domain" description="PDZ" evidence="10">
    <location>
        <begin position="229"/>
        <end position="316"/>
    </location>
</feature>
<dbReference type="GO" id="GO:0043113">
    <property type="term" value="P:receptor clustering"/>
    <property type="evidence" value="ECO:0007669"/>
    <property type="project" value="TreeGrafter"/>
</dbReference>
<dbReference type="Gene3D" id="2.30.30.40">
    <property type="entry name" value="SH3 Domains"/>
    <property type="match status" value="1"/>
</dbReference>
<evidence type="ECO:0000256" key="5">
    <source>
        <dbReference type="ARBA" id="ARBA00023136"/>
    </source>
</evidence>
<dbReference type="GO" id="GO:0045197">
    <property type="term" value="P:establishment or maintenance of epithelial cell apical/basal polarity"/>
    <property type="evidence" value="ECO:0007669"/>
    <property type="project" value="TreeGrafter"/>
</dbReference>
<evidence type="ECO:0000259" key="10">
    <source>
        <dbReference type="PROSITE" id="PS50106"/>
    </source>
</evidence>
<dbReference type="AlphaFoldDB" id="A0A8B9RNT8"/>
<dbReference type="FunFam" id="2.30.30.40:FF:000008">
    <property type="entry name" value="Disks large homolog 1 isoform 2"/>
    <property type="match status" value="1"/>
</dbReference>
<dbReference type="CDD" id="cd06795">
    <property type="entry name" value="PDZ3_Dlg1-2-4-like"/>
    <property type="match status" value="1"/>
</dbReference>
<dbReference type="SMART" id="SM00072">
    <property type="entry name" value="GuKc"/>
    <property type="match status" value="1"/>
</dbReference>
<feature type="domain" description="PDZ" evidence="10">
    <location>
        <begin position="134"/>
        <end position="221"/>
    </location>
</feature>
<dbReference type="Gene3D" id="3.40.50.300">
    <property type="entry name" value="P-loop containing nucleotide triphosphate hydrolases"/>
    <property type="match status" value="1"/>
</dbReference>
<dbReference type="Gene3D" id="3.30.63.10">
    <property type="entry name" value="Guanylate Kinase phosphate binding domain"/>
    <property type="match status" value="1"/>
</dbReference>
<feature type="domain" description="Guanylate kinase-like" evidence="9">
    <location>
        <begin position="626"/>
        <end position="801"/>
    </location>
</feature>
<feature type="compositionally biased region" description="Gly residues" evidence="7">
    <location>
        <begin position="55"/>
        <end position="67"/>
    </location>
</feature>
<dbReference type="InterPro" id="IPR008144">
    <property type="entry name" value="Guanylate_kin-like_dom"/>
</dbReference>
<dbReference type="GO" id="GO:0035255">
    <property type="term" value="F:ionotropic glutamate receptor binding"/>
    <property type="evidence" value="ECO:0007669"/>
    <property type="project" value="TreeGrafter"/>
</dbReference>
<dbReference type="SMART" id="SM00326">
    <property type="entry name" value="SH3"/>
    <property type="match status" value="1"/>
</dbReference>
<dbReference type="FunFam" id="3.30.63.10:FF:000001">
    <property type="entry name" value="Disks large homolog 1 isoform 2"/>
    <property type="match status" value="1"/>
</dbReference>
<dbReference type="PROSITE" id="PS50002">
    <property type="entry name" value="SH3"/>
    <property type="match status" value="1"/>
</dbReference>
<dbReference type="Pfam" id="PF00625">
    <property type="entry name" value="Guanylate_kin"/>
    <property type="match status" value="1"/>
</dbReference>
<dbReference type="PROSITE" id="PS50052">
    <property type="entry name" value="GUANYLATE_KINASE_2"/>
    <property type="match status" value="1"/>
</dbReference>
<protein>
    <submittedName>
        <fullName evidence="11">Discs large MAGUK scaffold protein 3</fullName>
    </submittedName>
</protein>
<evidence type="ECO:0000256" key="1">
    <source>
        <dbReference type="ARBA" id="ARBA00004370"/>
    </source>
</evidence>
<dbReference type="CDD" id="cd06723">
    <property type="entry name" value="PDZ1_Dlg1-2-4-like"/>
    <property type="match status" value="1"/>
</dbReference>
<dbReference type="InterPro" id="IPR008145">
    <property type="entry name" value="GK/Ca_channel_bsu"/>
</dbReference>
<dbReference type="Pfam" id="PF10600">
    <property type="entry name" value="PDZ_assoc"/>
    <property type="match status" value="1"/>
</dbReference>
<evidence type="ECO:0000256" key="7">
    <source>
        <dbReference type="SAM" id="MobiDB-lite"/>
    </source>
</evidence>
<dbReference type="FunFam" id="3.40.50.300:FF:001402">
    <property type="entry name" value="Discs, large homolog 3 (Drosophila)"/>
    <property type="match status" value="1"/>
</dbReference>
<dbReference type="PANTHER" id="PTHR23119">
    <property type="entry name" value="DISCS LARGE"/>
    <property type="match status" value="1"/>
</dbReference>